<keyword evidence="3" id="KW-0479">Metal-binding</keyword>
<keyword evidence="2" id="KW-0539">Nucleus</keyword>
<dbReference type="InterPro" id="IPR051507">
    <property type="entry name" value="PcG_RING_finger"/>
</dbReference>
<gene>
    <name evidence="6" type="ORF">FGO68_gene3367</name>
</gene>
<evidence type="ECO:0000256" key="1">
    <source>
        <dbReference type="ARBA" id="ARBA00004123"/>
    </source>
</evidence>
<dbReference type="PROSITE" id="PS50089">
    <property type="entry name" value="ZF_RING_2"/>
    <property type="match status" value="1"/>
</dbReference>
<evidence type="ECO:0000256" key="4">
    <source>
        <dbReference type="SAM" id="MobiDB-lite"/>
    </source>
</evidence>
<evidence type="ECO:0000259" key="5">
    <source>
        <dbReference type="PROSITE" id="PS50089"/>
    </source>
</evidence>
<dbReference type="InterPro" id="IPR013083">
    <property type="entry name" value="Znf_RING/FYVE/PHD"/>
</dbReference>
<evidence type="ECO:0000256" key="3">
    <source>
        <dbReference type="PROSITE-ProRule" id="PRU00175"/>
    </source>
</evidence>
<feature type="region of interest" description="Disordered" evidence="4">
    <location>
        <begin position="114"/>
        <end position="147"/>
    </location>
</feature>
<organism evidence="6 7">
    <name type="scientific">Halteria grandinella</name>
    <dbReference type="NCBI Taxonomy" id="5974"/>
    <lineage>
        <taxon>Eukaryota</taxon>
        <taxon>Sar</taxon>
        <taxon>Alveolata</taxon>
        <taxon>Ciliophora</taxon>
        <taxon>Intramacronucleata</taxon>
        <taxon>Spirotrichea</taxon>
        <taxon>Stichotrichia</taxon>
        <taxon>Sporadotrichida</taxon>
        <taxon>Halteriidae</taxon>
        <taxon>Halteria</taxon>
    </lineage>
</organism>
<dbReference type="OrthoDB" id="1305878at2759"/>
<comment type="caution">
    <text evidence="6">The sequence shown here is derived from an EMBL/GenBank/DDBJ whole genome shotgun (WGS) entry which is preliminary data.</text>
</comment>
<dbReference type="InterPro" id="IPR001841">
    <property type="entry name" value="Znf_RING"/>
</dbReference>
<sequence length="251" mass="29002">MRGEPTKADVLQYLTCWLCKGVYRDAHTINECMCTYCKGCIYKFFGEHLNRNKCPQCNTELGGKPTESLVRDITLQSIVDWLIPDFKERDDKLKSQLLKQINEKRAIKGTLRSSSLGLPKNKAKQLSQPATSSSVSQGAGAADEPENTSQQINFEFKLLPFPDDDQHLRMPELPKKLKFANKNKTILTVKKHIHNYLREPIDNIELLCKNFPVADSHSLEYIKKTKWQNQNKVMVLQYKRKRRIMQSNSEK</sequence>
<dbReference type="SUPFAM" id="SSF57850">
    <property type="entry name" value="RING/U-box"/>
    <property type="match status" value="1"/>
</dbReference>
<feature type="domain" description="RING-type" evidence="5">
    <location>
        <begin position="16"/>
        <end position="58"/>
    </location>
</feature>
<protein>
    <recommendedName>
        <fullName evidence="5">RING-type domain-containing protein</fullName>
    </recommendedName>
</protein>
<dbReference type="Gene3D" id="3.10.20.90">
    <property type="entry name" value="Phosphatidylinositol 3-kinase Catalytic Subunit, Chain A, domain 1"/>
    <property type="match status" value="1"/>
</dbReference>
<accession>A0A8J8SZG3</accession>
<feature type="compositionally biased region" description="Polar residues" evidence="4">
    <location>
        <begin position="124"/>
        <end position="137"/>
    </location>
</feature>
<dbReference type="Proteomes" id="UP000785679">
    <property type="component" value="Unassembled WGS sequence"/>
</dbReference>
<proteinExistence type="predicted"/>
<dbReference type="GO" id="GO:0008270">
    <property type="term" value="F:zinc ion binding"/>
    <property type="evidence" value="ECO:0007669"/>
    <property type="project" value="UniProtKB-KW"/>
</dbReference>
<dbReference type="EMBL" id="RRYP01013819">
    <property type="protein sequence ID" value="TNV76310.1"/>
    <property type="molecule type" value="Genomic_DNA"/>
</dbReference>
<dbReference type="GO" id="GO:0005634">
    <property type="term" value="C:nucleus"/>
    <property type="evidence" value="ECO:0007669"/>
    <property type="project" value="UniProtKB-SubCell"/>
</dbReference>
<keyword evidence="3" id="KW-0863">Zinc-finger</keyword>
<dbReference type="PANTHER" id="PTHR45893">
    <property type="entry name" value="POLYCOMB GROUP RING FINGER PROTEIN"/>
    <property type="match status" value="1"/>
</dbReference>
<name>A0A8J8SZG3_HALGN</name>
<evidence type="ECO:0000256" key="2">
    <source>
        <dbReference type="ARBA" id="ARBA00023242"/>
    </source>
</evidence>
<dbReference type="AlphaFoldDB" id="A0A8J8SZG3"/>
<reference evidence="6" key="1">
    <citation type="submission" date="2019-06" db="EMBL/GenBank/DDBJ databases">
        <authorList>
            <person name="Zheng W."/>
        </authorList>
    </citation>
    <scope>NUCLEOTIDE SEQUENCE</scope>
    <source>
        <strain evidence="6">QDHG01</strain>
    </source>
</reference>
<evidence type="ECO:0000313" key="6">
    <source>
        <dbReference type="EMBL" id="TNV76310.1"/>
    </source>
</evidence>
<dbReference type="Gene3D" id="3.30.40.10">
    <property type="entry name" value="Zinc/RING finger domain, C3HC4 (zinc finger)"/>
    <property type="match status" value="1"/>
</dbReference>
<keyword evidence="7" id="KW-1185">Reference proteome</keyword>
<keyword evidence="3" id="KW-0862">Zinc</keyword>
<evidence type="ECO:0000313" key="7">
    <source>
        <dbReference type="Proteomes" id="UP000785679"/>
    </source>
</evidence>
<comment type="subcellular location">
    <subcellularLocation>
        <location evidence="1">Nucleus</location>
    </subcellularLocation>
</comment>